<dbReference type="EMBL" id="LJCR01000939">
    <property type="protein sequence ID" value="KPV51377.1"/>
    <property type="molecule type" value="Genomic_DNA"/>
</dbReference>
<comment type="function">
    <text evidence="8 10">Catalyzes the hydrolysis of glutamine to glutamate and ammonia as part of the biosynthesis of pyridoxal 5'-phosphate. The resulting ammonia molecule is channeled to the active site of PdxS.</text>
</comment>
<dbReference type="AlphaFoldDB" id="A0A0P9HAI6"/>
<feature type="active site" description="Nucleophile" evidence="10 11">
    <location>
        <position position="78"/>
    </location>
</feature>
<feature type="active site" description="Charge relay system" evidence="10 11">
    <location>
        <position position="176"/>
    </location>
</feature>
<dbReference type="EC" id="4.3.3.6" evidence="10"/>
<comment type="caution">
    <text evidence="13">The sequence shown here is derived from an EMBL/GenBank/DDBJ whole genome shotgun (WGS) entry which is preliminary data.</text>
</comment>
<feature type="binding site" evidence="10 12">
    <location>
        <position position="108"/>
    </location>
    <ligand>
        <name>L-glutamine</name>
        <dbReference type="ChEBI" id="CHEBI:58359"/>
    </ligand>
</feature>
<keyword evidence="2 10" id="KW-0378">Hydrolase</keyword>
<dbReference type="GO" id="GO:0008614">
    <property type="term" value="P:pyridoxine metabolic process"/>
    <property type="evidence" value="ECO:0007669"/>
    <property type="project" value="TreeGrafter"/>
</dbReference>
<dbReference type="GO" id="GO:0042823">
    <property type="term" value="P:pyridoxal phosphate biosynthetic process"/>
    <property type="evidence" value="ECO:0007669"/>
    <property type="project" value="UniProtKB-UniRule"/>
</dbReference>
<dbReference type="SUPFAM" id="SSF52317">
    <property type="entry name" value="Class I glutamine amidotransferase-like"/>
    <property type="match status" value="1"/>
</dbReference>
<organism evidence="13 14">
    <name type="scientific">Kouleothrix aurantiaca</name>
    <dbReference type="NCBI Taxonomy" id="186479"/>
    <lineage>
        <taxon>Bacteria</taxon>
        <taxon>Bacillati</taxon>
        <taxon>Chloroflexota</taxon>
        <taxon>Chloroflexia</taxon>
        <taxon>Chloroflexales</taxon>
        <taxon>Roseiflexineae</taxon>
        <taxon>Roseiflexaceae</taxon>
        <taxon>Kouleothrix</taxon>
    </lineage>
</organism>
<evidence type="ECO:0000256" key="4">
    <source>
        <dbReference type="ARBA" id="ARBA00022962"/>
    </source>
</evidence>
<evidence type="ECO:0000256" key="12">
    <source>
        <dbReference type="PIRSR" id="PIRSR005639-2"/>
    </source>
</evidence>
<dbReference type="GO" id="GO:0016740">
    <property type="term" value="F:transferase activity"/>
    <property type="evidence" value="ECO:0007669"/>
    <property type="project" value="UniProtKB-KW"/>
</dbReference>
<evidence type="ECO:0000256" key="11">
    <source>
        <dbReference type="PIRSR" id="PIRSR005639-1"/>
    </source>
</evidence>
<name>A0A0P9HAI6_9CHLR</name>
<evidence type="ECO:0000256" key="10">
    <source>
        <dbReference type="HAMAP-Rule" id="MF_01615"/>
    </source>
</evidence>
<dbReference type="PANTHER" id="PTHR31559:SF0">
    <property type="entry name" value="PYRIDOXAL 5'-PHOSPHATE SYNTHASE SUBUNIT SNO1-RELATED"/>
    <property type="match status" value="1"/>
</dbReference>
<feature type="binding site" evidence="10 12">
    <location>
        <begin position="137"/>
        <end position="138"/>
    </location>
    <ligand>
        <name>L-glutamine</name>
        <dbReference type="ChEBI" id="CHEBI:58359"/>
    </ligand>
</feature>
<reference evidence="13 14" key="1">
    <citation type="submission" date="2015-09" db="EMBL/GenBank/DDBJ databases">
        <title>Draft genome sequence of Kouleothrix aurantiaca JCM 19913.</title>
        <authorList>
            <person name="Hemp J."/>
        </authorList>
    </citation>
    <scope>NUCLEOTIDE SEQUENCE [LARGE SCALE GENOMIC DNA]</scope>
    <source>
        <strain evidence="13 14">COM-B</strain>
    </source>
</reference>
<dbReference type="EC" id="3.5.1.2" evidence="10"/>
<keyword evidence="14" id="KW-1185">Reference proteome</keyword>
<keyword evidence="4 10" id="KW-0315">Glutamine amidotransferase</keyword>
<evidence type="ECO:0000256" key="8">
    <source>
        <dbReference type="ARBA" id="ARBA00054599"/>
    </source>
</evidence>
<dbReference type="PROSITE" id="PS51273">
    <property type="entry name" value="GATASE_TYPE_1"/>
    <property type="match status" value="1"/>
</dbReference>
<dbReference type="NCBIfam" id="TIGR03800">
    <property type="entry name" value="PLP_synth_Pdx2"/>
    <property type="match status" value="1"/>
</dbReference>
<dbReference type="GO" id="GO:0006543">
    <property type="term" value="P:L-glutamine catabolic process"/>
    <property type="evidence" value="ECO:0007669"/>
    <property type="project" value="UniProtKB-UniRule"/>
</dbReference>
<sequence length="190" mass="20897">MTIGILALQGDFREHEEMLQRIGAPTLQVRLPKQLEQIDRLIIPGGESTTIGKLLVLYGLLEPIRERGKAGMPIWGTCAGAILLARHIAEGRPEGQPALALMDITARRNAFGRQLDSFEVNMAIDLLGDEPINTVFIRAPILENPGAGVTTLATLNDGRIVAAQQSHLLATCFHPELTGDERFHRYFLEL</sequence>
<evidence type="ECO:0000256" key="1">
    <source>
        <dbReference type="ARBA" id="ARBA00008345"/>
    </source>
</evidence>
<evidence type="ECO:0000256" key="3">
    <source>
        <dbReference type="ARBA" id="ARBA00022898"/>
    </source>
</evidence>
<dbReference type="PROSITE" id="PS01236">
    <property type="entry name" value="PDXT_SNO_1"/>
    <property type="match status" value="1"/>
</dbReference>
<comment type="pathway">
    <text evidence="10">Cofactor biosynthesis; pyridoxal 5'-phosphate biosynthesis.</text>
</comment>
<dbReference type="HAMAP" id="MF_01615">
    <property type="entry name" value="PdxT"/>
    <property type="match status" value="1"/>
</dbReference>
<dbReference type="GO" id="GO:0004359">
    <property type="term" value="F:glutaminase activity"/>
    <property type="evidence" value="ECO:0007669"/>
    <property type="project" value="UniProtKB-UniRule"/>
</dbReference>
<evidence type="ECO:0000313" key="13">
    <source>
        <dbReference type="EMBL" id="KPV51377.1"/>
    </source>
</evidence>
<protein>
    <recommendedName>
        <fullName evidence="10">Pyridoxal 5'-phosphate synthase subunit PdxT</fullName>
        <ecNumber evidence="10">4.3.3.6</ecNumber>
    </recommendedName>
    <alternativeName>
        <fullName evidence="10">Pdx2</fullName>
    </alternativeName>
    <alternativeName>
        <fullName evidence="10">Pyridoxal 5'-phosphate synthase glutaminase subunit</fullName>
        <ecNumber evidence="10">3.5.1.2</ecNumber>
    </alternativeName>
</protein>
<dbReference type="InterPro" id="IPR021196">
    <property type="entry name" value="PdxT/SNO_CS"/>
</dbReference>
<dbReference type="FunFam" id="3.40.50.880:FF:000010">
    <property type="entry name" value="uncharacterized protein LOC100176842 isoform X2"/>
    <property type="match status" value="1"/>
</dbReference>
<evidence type="ECO:0000256" key="2">
    <source>
        <dbReference type="ARBA" id="ARBA00022801"/>
    </source>
</evidence>
<evidence type="ECO:0000313" key="14">
    <source>
        <dbReference type="Proteomes" id="UP000050509"/>
    </source>
</evidence>
<dbReference type="GO" id="GO:1903600">
    <property type="term" value="C:glutaminase complex"/>
    <property type="evidence" value="ECO:0007669"/>
    <property type="project" value="TreeGrafter"/>
</dbReference>
<dbReference type="PANTHER" id="PTHR31559">
    <property type="entry name" value="PYRIDOXAL 5'-PHOSPHATE SYNTHASE SUBUNIT SNO"/>
    <property type="match status" value="1"/>
</dbReference>
<comment type="subunit">
    <text evidence="9 10">In the presence of PdxS, forms a dodecamer of heterodimers. Only shows activity in the heterodimer.</text>
</comment>
<dbReference type="Gene3D" id="3.40.50.880">
    <property type="match status" value="1"/>
</dbReference>
<accession>A0A0P9HAI6</accession>
<dbReference type="GO" id="GO:0005829">
    <property type="term" value="C:cytosol"/>
    <property type="evidence" value="ECO:0007669"/>
    <property type="project" value="TreeGrafter"/>
</dbReference>
<evidence type="ECO:0000256" key="5">
    <source>
        <dbReference type="ARBA" id="ARBA00023239"/>
    </source>
</evidence>
<dbReference type="PIRSF" id="PIRSF005639">
    <property type="entry name" value="Glut_amidoT_SNO"/>
    <property type="match status" value="1"/>
</dbReference>
<dbReference type="CDD" id="cd01749">
    <property type="entry name" value="GATase1_PB"/>
    <property type="match status" value="1"/>
</dbReference>
<gene>
    <name evidence="10" type="primary">pdxT</name>
    <name evidence="13" type="ORF">SE17_21540</name>
</gene>
<dbReference type="PROSITE" id="PS51130">
    <property type="entry name" value="PDXT_SNO_2"/>
    <property type="match status" value="1"/>
</dbReference>
<feature type="active site" description="Charge relay system" evidence="10 11">
    <location>
        <position position="174"/>
    </location>
</feature>
<comment type="catalytic activity">
    <reaction evidence="7 10">
        <text>L-glutamine + H2O = L-glutamate + NH4(+)</text>
        <dbReference type="Rhea" id="RHEA:15889"/>
        <dbReference type="ChEBI" id="CHEBI:15377"/>
        <dbReference type="ChEBI" id="CHEBI:28938"/>
        <dbReference type="ChEBI" id="CHEBI:29985"/>
        <dbReference type="ChEBI" id="CHEBI:58359"/>
        <dbReference type="EC" id="3.5.1.2"/>
    </reaction>
</comment>
<comment type="similarity">
    <text evidence="1 10">Belongs to the glutaminase PdxT/SNO family.</text>
</comment>
<dbReference type="GO" id="GO:0036381">
    <property type="term" value="F:pyridoxal 5'-phosphate synthase (glutamine hydrolysing) activity"/>
    <property type="evidence" value="ECO:0007669"/>
    <property type="project" value="UniProtKB-UniRule"/>
</dbReference>
<dbReference type="UniPathway" id="UPA00245"/>
<feature type="binding site" evidence="10 12">
    <location>
        <begin position="46"/>
        <end position="48"/>
    </location>
    <ligand>
        <name>L-glutamine</name>
        <dbReference type="ChEBI" id="CHEBI:58359"/>
    </ligand>
</feature>
<comment type="catalytic activity">
    <reaction evidence="6 10">
        <text>aldehydo-D-ribose 5-phosphate + D-glyceraldehyde 3-phosphate + L-glutamine = pyridoxal 5'-phosphate + L-glutamate + phosphate + 3 H2O + H(+)</text>
        <dbReference type="Rhea" id="RHEA:31507"/>
        <dbReference type="ChEBI" id="CHEBI:15377"/>
        <dbReference type="ChEBI" id="CHEBI:15378"/>
        <dbReference type="ChEBI" id="CHEBI:29985"/>
        <dbReference type="ChEBI" id="CHEBI:43474"/>
        <dbReference type="ChEBI" id="CHEBI:58273"/>
        <dbReference type="ChEBI" id="CHEBI:58359"/>
        <dbReference type="ChEBI" id="CHEBI:59776"/>
        <dbReference type="ChEBI" id="CHEBI:597326"/>
        <dbReference type="EC" id="4.3.3.6"/>
    </reaction>
</comment>
<dbReference type="PATRIC" id="fig|186479.3.peg.10887"/>
<dbReference type="Proteomes" id="UP000050509">
    <property type="component" value="Unassembled WGS sequence"/>
</dbReference>
<proteinExistence type="inferred from homology"/>
<keyword evidence="5 10" id="KW-0456">Lyase</keyword>
<keyword evidence="3 10" id="KW-0663">Pyridoxal phosphate</keyword>
<dbReference type="InterPro" id="IPR002161">
    <property type="entry name" value="PdxT/SNO"/>
</dbReference>
<dbReference type="Pfam" id="PF01174">
    <property type="entry name" value="SNO"/>
    <property type="match status" value="1"/>
</dbReference>
<dbReference type="InterPro" id="IPR029062">
    <property type="entry name" value="Class_I_gatase-like"/>
</dbReference>
<keyword evidence="13" id="KW-0808">Transferase</keyword>
<evidence type="ECO:0000256" key="7">
    <source>
        <dbReference type="ARBA" id="ARBA00049534"/>
    </source>
</evidence>
<evidence type="ECO:0000256" key="6">
    <source>
        <dbReference type="ARBA" id="ARBA00047992"/>
    </source>
</evidence>
<evidence type="ECO:0000256" key="9">
    <source>
        <dbReference type="ARBA" id="ARBA00064749"/>
    </source>
</evidence>